<comment type="caution">
    <text evidence="2">The sequence shown here is derived from an EMBL/GenBank/DDBJ whole genome shotgun (WGS) entry which is preliminary data.</text>
</comment>
<evidence type="ECO:0000256" key="1">
    <source>
        <dbReference type="SAM" id="MobiDB-lite"/>
    </source>
</evidence>
<sequence>MAASVREGEARRRTAGLRTHCDAASHSTPQGVPLPKTFDKVVASDQVFSEGVPHRAAPRIGIGPRARWPSRHGPAPARQPATRPAPRPRPPLLNRAKRARRYPHLTSGWRSEGAVEAAILHGPYENAKGGGAGAEHRVGLVTFA</sequence>
<evidence type="ECO:0000313" key="2">
    <source>
        <dbReference type="EMBL" id="GHJ30336.1"/>
    </source>
</evidence>
<evidence type="ECO:0000313" key="3">
    <source>
        <dbReference type="Proteomes" id="UP001054854"/>
    </source>
</evidence>
<feature type="region of interest" description="Disordered" evidence="1">
    <location>
        <begin position="1"/>
        <end position="36"/>
    </location>
</feature>
<proteinExistence type="predicted"/>
<feature type="compositionally biased region" description="Basic and acidic residues" evidence="1">
    <location>
        <begin position="1"/>
        <end position="12"/>
    </location>
</feature>
<dbReference type="Proteomes" id="UP001054854">
    <property type="component" value="Unassembled WGS sequence"/>
</dbReference>
<reference evidence="2" key="1">
    <citation type="submission" date="2024-05" db="EMBL/GenBank/DDBJ databases">
        <title>Whole genome shotgun sequence of Streptomyces hygroscopicus NBRC 113678.</title>
        <authorList>
            <person name="Komaki H."/>
            <person name="Tamura T."/>
        </authorList>
    </citation>
    <scope>NUCLEOTIDE SEQUENCE</scope>
    <source>
        <strain evidence="2">N11-34</strain>
    </source>
</reference>
<dbReference type="EMBL" id="BNEK01000005">
    <property type="protein sequence ID" value="GHJ30336.1"/>
    <property type="molecule type" value="Genomic_DNA"/>
</dbReference>
<protein>
    <submittedName>
        <fullName evidence="2">Uncharacterized protein</fullName>
    </submittedName>
</protein>
<organism evidence="2 3">
    <name type="scientific">Streptomyces hygroscopicus</name>
    <dbReference type="NCBI Taxonomy" id="1912"/>
    <lineage>
        <taxon>Bacteria</taxon>
        <taxon>Bacillati</taxon>
        <taxon>Actinomycetota</taxon>
        <taxon>Actinomycetes</taxon>
        <taxon>Kitasatosporales</taxon>
        <taxon>Streptomycetaceae</taxon>
        <taxon>Streptomyces</taxon>
        <taxon>Streptomyces violaceusniger group</taxon>
    </lineage>
</organism>
<keyword evidence="3" id="KW-1185">Reference proteome</keyword>
<name>A0ABQ3U4Z8_STRHY</name>
<feature type="region of interest" description="Disordered" evidence="1">
    <location>
        <begin position="50"/>
        <end position="107"/>
    </location>
</feature>
<accession>A0ABQ3U4Z8</accession>
<gene>
    <name evidence="2" type="ORF">TPA0910_47690</name>
</gene>